<proteinExistence type="predicted"/>
<protein>
    <submittedName>
        <fullName evidence="1">DUF4251 domain-containing protein</fullName>
    </submittedName>
</protein>
<dbReference type="Gene3D" id="2.40.128.410">
    <property type="match status" value="1"/>
</dbReference>
<dbReference type="InterPro" id="IPR025347">
    <property type="entry name" value="DUF4251"/>
</dbReference>
<gene>
    <name evidence="1" type="ORF">KEM10_17030</name>
</gene>
<dbReference type="RefSeq" id="WP_212217235.1">
    <property type="nucleotide sequence ID" value="NZ_JAGUCO010000017.1"/>
</dbReference>
<evidence type="ECO:0000313" key="1">
    <source>
        <dbReference type="EMBL" id="MBS2099993.1"/>
    </source>
</evidence>
<organism evidence="1 2">
    <name type="scientific">Carboxylicivirga linearis</name>
    <dbReference type="NCBI Taxonomy" id="1628157"/>
    <lineage>
        <taxon>Bacteria</taxon>
        <taxon>Pseudomonadati</taxon>
        <taxon>Bacteroidota</taxon>
        <taxon>Bacteroidia</taxon>
        <taxon>Marinilabiliales</taxon>
        <taxon>Marinilabiliaceae</taxon>
        <taxon>Carboxylicivirga</taxon>
    </lineage>
</organism>
<keyword evidence="2" id="KW-1185">Reference proteome</keyword>
<sequence length="187" mass="20576">MKSYFIILIALALTSGLYAQKNEKELTRKEKRELKKKEDAKLSEAMAKVLSLAIDSQLWVLEANTLSNKYGRSVPVNSNLNFIAIEKDEAFIQLGSNSGLGPNGVGGVSVRAKINKYEVKRNEKKGNYYIHIYTSSAIGSWDIRIDSNKDGTIASATVQGNTSTRVNYQGTIVPVGQSRVYKGTPVI</sequence>
<dbReference type="EMBL" id="JAGUCO010000017">
    <property type="protein sequence ID" value="MBS2099993.1"/>
    <property type="molecule type" value="Genomic_DNA"/>
</dbReference>
<comment type="caution">
    <text evidence="1">The sequence shown here is derived from an EMBL/GenBank/DDBJ whole genome shotgun (WGS) entry which is preliminary data.</text>
</comment>
<name>A0ABS5JYL0_9BACT</name>
<dbReference type="Proteomes" id="UP000708576">
    <property type="component" value="Unassembled WGS sequence"/>
</dbReference>
<reference evidence="1 2" key="1">
    <citation type="journal article" date="2015" name="Int. J. Syst. Evol. Microbiol.">
        <title>Carboxylicivirga linearis sp. nov., isolated from a sea cucumber culture pond.</title>
        <authorList>
            <person name="Wang F.Q."/>
            <person name="Zhou Y.X."/>
            <person name="Lin X.Z."/>
            <person name="Chen G.J."/>
            <person name="Du Z.J."/>
        </authorList>
    </citation>
    <scope>NUCLEOTIDE SEQUENCE [LARGE SCALE GENOMIC DNA]</scope>
    <source>
        <strain evidence="1 2">FB218</strain>
    </source>
</reference>
<evidence type="ECO:0000313" key="2">
    <source>
        <dbReference type="Proteomes" id="UP000708576"/>
    </source>
</evidence>
<accession>A0ABS5JYL0</accession>
<dbReference type="Pfam" id="PF14059">
    <property type="entry name" value="DUF4251"/>
    <property type="match status" value="1"/>
</dbReference>